<dbReference type="Gene3D" id="3.10.110.10">
    <property type="entry name" value="Ubiquitin Conjugating Enzyme"/>
    <property type="match status" value="1"/>
</dbReference>
<dbReference type="AlphaFoldDB" id="A0AAX4HEL2"/>
<dbReference type="KEGG" id="asau:88174601"/>
<feature type="domain" description="UBC core" evidence="5">
    <location>
        <begin position="1"/>
        <end position="160"/>
    </location>
</feature>
<dbReference type="Proteomes" id="UP001338582">
    <property type="component" value="Chromosome 4"/>
</dbReference>
<gene>
    <name evidence="6" type="ORF">PUMCH_003538</name>
</gene>
<dbReference type="GeneID" id="88174601"/>
<protein>
    <recommendedName>
        <fullName evidence="5">UBC core domain-containing protein</fullName>
    </recommendedName>
</protein>
<dbReference type="SUPFAM" id="SSF54495">
    <property type="entry name" value="UBC-like"/>
    <property type="match status" value="1"/>
</dbReference>
<reference evidence="6 7" key="1">
    <citation type="submission" date="2023-10" db="EMBL/GenBank/DDBJ databases">
        <title>Draft Genome Sequence of Candida saopaulonensis from a very Premature Infant with Sepsis.</title>
        <authorList>
            <person name="Ning Y."/>
            <person name="Dai R."/>
            <person name="Xiao M."/>
            <person name="Xu Y."/>
            <person name="Yan Q."/>
            <person name="Zhang L."/>
        </authorList>
    </citation>
    <scope>NUCLEOTIDE SEQUENCE [LARGE SCALE GENOMIC DNA]</scope>
    <source>
        <strain evidence="6 7">19XY460</strain>
    </source>
</reference>
<proteinExistence type="predicted"/>
<sequence length="398" mass="43556">MSEKRLLLELKQLIRSPPNTQNPQILSLEPVDAEKSLMEWSAVIIKPTKTDSPFYYNGQWKLDIKTDSSYPIKPPTIAFSRTTPINHPNINISTGEICLDILSSGWSPAWNLQSLVGAILMLLDEPEPDSPLNVDLANLFRHDRVAFESMVQFTMWKNLTLYEGERESTGVKSYLIMAYDCSNEEEDDEEEETEPKEALSELGIEDDLLEYTPVSQTMGTSEVVPLITAASMIGESLVMVDTPALDSKASNRNTHPSAVVSALAETSTSKSTTQEVEDTLNDASTIVPTPTSANMTSLVSTAQTTPSSATKIAPLSVTPAISTSTEEEKYSTASNSAAVSADVSETSSLSSNSVSGTLSKKPKRLGLKRRSVARIKERVLNRISHQVGEIRRHQDFVA</sequence>
<name>A0AAX4HEL2_9ASCO</name>
<dbReference type="InterPro" id="IPR016135">
    <property type="entry name" value="UBQ-conjugating_enzyme/RWD"/>
</dbReference>
<evidence type="ECO:0000256" key="3">
    <source>
        <dbReference type="ARBA" id="ARBA00022840"/>
    </source>
</evidence>
<evidence type="ECO:0000256" key="4">
    <source>
        <dbReference type="SAM" id="MobiDB-lite"/>
    </source>
</evidence>
<keyword evidence="7" id="KW-1185">Reference proteome</keyword>
<dbReference type="RefSeq" id="XP_062878571.1">
    <property type="nucleotide sequence ID" value="XM_063022501.1"/>
</dbReference>
<keyword evidence="2" id="KW-0833">Ubl conjugation pathway</keyword>
<feature type="region of interest" description="Disordered" evidence="4">
    <location>
        <begin position="344"/>
        <end position="365"/>
    </location>
</feature>
<keyword evidence="3" id="KW-0067">ATP-binding</keyword>
<dbReference type="PROSITE" id="PS50127">
    <property type="entry name" value="UBC_2"/>
    <property type="match status" value="1"/>
</dbReference>
<dbReference type="PANTHER" id="PTHR24067">
    <property type="entry name" value="UBIQUITIN-CONJUGATING ENZYME E2"/>
    <property type="match status" value="1"/>
</dbReference>
<dbReference type="SMART" id="SM00212">
    <property type="entry name" value="UBCc"/>
    <property type="match status" value="1"/>
</dbReference>
<dbReference type="InterPro" id="IPR000608">
    <property type="entry name" value="UBC"/>
</dbReference>
<organism evidence="6 7">
    <name type="scientific">Australozyma saopauloensis</name>
    <dbReference type="NCBI Taxonomy" id="291208"/>
    <lineage>
        <taxon>Eukaryota</taxon>
        <taxon>Fungi</taxon>
        <taxon>Dikarya</taxon>
        <taxon>Ascomycota</taxon>
        <taxon>Saccharomycotina</taxon>
        <taxon>Pichiomycetes</taxon>
        <taxon>Metschnikowiaceae</taxon>
        <taxon>Australozyma</taxon>
    </lineage>
</organism>
<evidence type="ECO:0000313" key="6">
    <source>
        <dbReference type="EMBL" id="WPK26190.1"/>
    </source>
</evidence>
<evidence type="ECO:0000259" key="5">
    <source>
        <dbReference type="PROSITE" id="PS50127"/>
    </source>
</evidence>
<dbReference type="Pfam" id="PF00179">
    <property type="entry name" value="UQ_con"/>
    <property type="match status" value="1"/>
</dbReference>
<dbReference type="GO" id="GO:0005524">
    <property type="term" value="F:ATP binding"/>
    <property type="evidence" value="ECO:0007669"/>
    <property type="project" value="UniProtKB-KW"/>
</dbReference>
<dbReference type="InterPro" id="IPR050113">
    <property type="entry name" value="Ub_conjugating_enzyme"/>
</dbReference>
<dbReference type="CDD" id="cd23812">
    <property type="entry name" value="UBCc_ScPEX4-like"/>
    <property type="match status" value="1"/>
</dbReference>
<feature type="compositionally biased region" description="Low complexity" evidence="4">
    <location>
        <begin position="344"/>
        <end position="359"/>
    </location>
</feature>
<keyword evidence="1" id="KW-0547">Nucleotide-binding</keyword>
<evidence type="ECO:0000256" key="2">
    <source>
        <dbReference type="ARBA" id="ARBA00022786"/>
    </source>
</evidence>
<evidence type="ECO:0000256" key="1">
    <source>
        <dbReference type="ARBA" id="ARBA00022741"/>
    </source>
</evidence>
<dbReference type="EMBL" id="CP138897">
    <property type="protein sequence ID" value="WPK26190.1"/>
    <property type="molecule type" value="Genomic_DNA"/>
</dbReference>
<accession>A0AAX4HEL2</accession>
<evidence type="ECO:0000313" key="7">
    <source>
        <dbReference type="Proteomes" id="UP001338582"/>
    </source>
</evidence>